<dbReference type="CDD" id="cd12167">
    <property type="entry name" value="2-Hacid_dh_8"/>
    <property type="match status" value="1"/>
</dbReference>
<evidence type="ECO:0000256" key="2">
    <source>
        <dbReference type="ARBA" id="ARBA00023002"/>
    </source>
</evidence>
<dbReference type="GO" id="GO:0006564">
    <property type="term" value="P:L-serine biosynthetic process"/>
    <property type="evidence" value="ECO:0007669"/>
    <property type="project" value="UniProtKB-ARBA"/>
</dbReference>
<dbReference type="Proteomes" id="UP000241764">
    <property type="component" value="Unassembled WGS sequence"/>
</dbReference>
<dbReference type="PANTHER" id="PTHR43761:SF1">
    <property type="entry name" value="D-ISOMER SPECIFIC 2-HYDROXYACID DEHYDROGENASE CATALYTIC DOMAIN-CONTAINING PROTEIN-RELATED"/>
    <property type="match status" value="1"/>
</dbReference>
<dbReference type="EMBL" id="PGGM01000003">
    <property type="protein sequence ID" value="PSH65066.1"/>
    <property type="molecule type" value="Genomic_DNA"/>
</dbReference>
<name>A0A2P7BEZ3_9HYPH</name>
<dbReference type="PANTHER" id="PTHR43761">
    <property type="entry name" value="D-ISOMER SPECIFIC 2-HYDROXYACID DEHYDROGENASE FAMILY PROTEIN (AFU_ORTHOLOGUE AFUA_1G13630)"/>
    <property type="match status" value="1"/>
</dbReference>
<keyword evidence="6" id="KW-1185">Reference proteome</keyword>
<organism evidence="5 6">
    <name type="scientific">Phyllobacterium sophorae</name>
    <dbReference type="NCBI Taxonomy" id="1520277"/>
    <lineage>
        <taxon>Bacteria</taxon>
        <taxon>Pseudomonadati</taxon>
        <taxon>Pseudomonadota</taxon>
        <taxon>Alphaproteobacteria</taxon>
        <taxon>Hyphomicrobiales</taxon>
        <taxon>Phyllobacteriaceae</taxon>
        <taxon>Phyllobacterium</taxon>
    </lineage>
</organism>
<dbReference type="OrthoDB" id="9793626at2"/>
<evidence type="ECO:0000256" key="1">
    <source>
        <dbReference type="ARBA" id="ARBA00005854"/>
    </source>
</evidence>
<dbReference type="InterPro" id="IPR050418">
    <property type="entry name" value="D-iso_2-hydroxyacid_DH_PdxB"/>
</dbReference>
<dbReference type="GO" id="GO:0051287">
    <property type="term" value="F:NAD binding"/>
    <property type="evidence" value="ECO:0007669"/>
    <property type="project" value="InterPro"/>
</dbReference>
<dbReference type="SUPFAM" id="SSF52283">
    <property type="entry name" value="Formate/glycerate dehydrogenase catalytic domain-like"/>
    <property type="match status" value="1"/>
</dbReference>
<sequence>MMRRTIAFAMQPERTQYVFPPELLSKLDDIGRILDQEPMTRFDDDRGKRLLAEAEILVTGWGAPVFDAATLASAPRLQLLVHAAGTIKGLIDDCVFEAGMAVSHAAEANAQPVAEFTLAAIIFAGKQIIRLRDLYVADKGRMRTHLLQAQPIGNYRRTVGIVGASRIGRRVIELLRPFDYDVLLYDPLVGHDSARLLKVEKVDLDTLMAQSDIVSVHAPLLPQTRHMIDAQRLALMKNGATLINTARGALIDEAALIDRLKSGAIDAILDVTDPEVPEKNSPLYQLENVFLTPHIAGAIGLERMRLGATVVDEITRFVQGKPLLFEVRKDDLERMA</sequence>
<dbReference type="FunFam" id="3.40.50.720:FF:000041">
    <property type="entry name" value="D-3-phosphoglycerate dehydrogenase"/>
    <property type="match status" value="1"/>
</dbReference>
<evidence type="ECO:0000259" key="4">
    <source>
        <dbReference type="Pfam" id="PF02826"/>
    </source>
</evidence>
<dbReference type="SUPFAM" id="SSF51735">
    <property type="entry name" value="NAD(P)-binding Rossmann-fold domains"/>
    <property type="match status" value="1"/>
</dbReference>
<dbReference type="Pfam" id="PF02826">
    <property type="entry name" value="2-Hacid_dh_C"/>
    <property type="match status" value="1"/>
</dbReference>
<evidence type="ECO:0000313" key="6">
    <source>
        <dbReference type="Proteomes" id="UP000241764"/>
    </source>
</evidence>
<dbReference type="InterPro" id="IPR036291">
    <property type="entry name" value="NAD(P)-bd_dom_sf"/>
</dbReference>
<dbReference type="GO" id="GO:0004617">
    <property type="term" value="F:phosphoglycerate dehydrogenase activity"/>
    <property type="evidence" value="ECO:0007669"/>
    <property type="project" value="UniProtKB-ARBA"/>
</dbReference>
<gene>
    <name evidence="5" type="ORF">CU103_08505</name>
</gene>
<dbReference type="Gene3D" id="3.40.50.720">
    <property type="entry name" value="NAD(P)-binding Rossmann-like Domain"/>
    <property type="match status" value="2"/>
</dbReference>
<proteinExistence type="inferred from homology"/>
<protein>
    <submittedName>
        <fullName evidence="5">Hydroxyacid dehydrogenase</fullName>
    </submittedName>
</protein>
<dbReference type="GO" id="GO:0047545">
    <property type="term" value="F:(S)-2-hydroxyglutarate dehydrogenase activity"/>
    <property type="evidence" value="ECO:0007669"/>
    <property type="project" value="UniProtKB-ARBA"/>
</dbReference>
<reference evidence="6" key="1">
    <citation type="submission" date="2017-11" db="EMBL/GenBank/DDBJ databases">
        <authorList>
            <person name="Kuznetsova I."/>
            <person name="Sazanova A."/>
            <person name="Chirak E."/>
            <person name="Safronova V."/>
            <person name="Willems A."/>
        </authorList>
    </citation>
    <scope>NUCLEOTIDE SEQUENCE [LARGE SCALE GENOMIC DNA]</scope>
    <source>
        <strain evidence="6">CCBAU 03422</strain>
    </source>
</reference>
<dbReference type="AlphaFoldDB" id="A0A2P7BEZ3"/>
<keyword evidence="2" id="KW-0560">Oxidoreductase</keyword>
<evidence type="ECO:0000256" key="3">
    <source>
        <dbReference type="ARBA" id="ARBA00023027"/>
    </source>
</evidence>
<accession>A0A2P7BEZ3</accession>
<comment type="caution">
    <text evidence="5">The sequence shown here is derived from an EMBL/GenBank/DDBJ whole genome shotgun (WGS) entry which is preliminary data.</text>
</comment>
<comment type="similarity">
    <text evidence="1">Belongs to the D-isomer specific 2-hydroxyacid dehydrogenase family.</text>
</comment>
<keyword evidence="3" id="KW-0520">NAD</keyword>
<dbReference type="InterPro" id="IPR006140">
    <property type="entry name" value="D-isomer_DH_NAD-bd"/>
</dbReference>
<feature type="domain" description="D-isomer specific 2-hydroxyacid dehydrogenase NAD-binding" evidence="4">
    <location>
        <begin position="152"/>
        <end position="296"/>
    </location>
</feature>
<evidence type="ECO:0000313" key="5">
    <source>
        <dbReference type="EMBL" id="PSH65066.1"/>
    </source>
</evidence>